<name>A0A072TG04_MEDTR</name>
<dbReference type="EnsemblPlants" id="KEH16484">
    <property type="protein sequence ID" value="KEH16484"/>
    <property type="gene ID" value="MTR_0170s0030"/>
</dbReference>
<keyword evidence="3 5" id="KW-0812">Transmembrane</keyword>
<dbReference type="Proteomes" id="UP000002051">
    <property type="component" value="Unassembled WGS sequence"/>
</dbReference>
<keyword evidence="7" id="KW-1185">Reference proteome</keyword>
<reference evidence="6" key="3">
    <citation type="submission" date="2015-06" db="UniProtKB">
        <authorList>
            <consortium name="EnsemblPlants"/>
        </authorList>
    </citation>
    <scope>IDENTIFICATION</scope>
    <source>
        <strain evidence="6">cv. Jemalong A17</strain>
    </source>
</reference>
<dbReference type="OrthoDB" id="1926437at2759"/>
<reference evidence="5 7" key="1">
    <citation type="journal article" date="2011" name="Nature">
        <title>The Medicago genome provides insight into the evolution of rhizobial symbioses.</title>
        <authorList>
            <person name="Young N.D."/>
            <person name="Debelle F."/>
            <person name="Oldroyd G.E."/>
            <person name="Geurts R."/>
            <person name="Cannon S.B."/>
            <person name="Udvardi M.K."/>
            <person name="Benedito V.A."/>
            <person name="Mayer K.F."/>
            <person name="Gouzy J."/>
            <person name="Schoof H."/>
            <person name="Van de Peer Y."/>
            <person name="Proost S."/>
            <person name="Cook D.R."/>
            <person name="Meyers B.C."/>
            <person name="Spannagl M."/>
            <person name="Cheung F."/>
            <person name="De Mita S."/>
            <person name="Krishnakumar V."/>
            <person name="Gundlach H."/>
            <person name="Zhou S."/>
            <person name="Mudge J."/>
            <person name="Bharti A.K."/>
            <person name="Murray J.D."/>
            <person name="Naoumkina M.A."/>
            <person name="Rosen B."/>
            <person name="Silverstein K.A."/>
            <person name="Tang H."/>
            <person name="Rombauts S."/>
            <person name="Zhao P.X."/>
            <person name="Zhou P."/>
            <person name="Barbe V."/>
            <person name="Bardou P."/>
            <person name="Bechner M."/>
            <person name="Bellec A."/>
            <person name="Berger A."/>
            <person name="Berges H."/>
            <person name="Bidwell S."/>
            <person name="Bisseling T."/>
            <person name="Choisne N."/>
            <person name="Couloux A."/>
            <person name="Denny R."/>
            <person name="Deshpande S."/>
            <person name="Dai X."/>
            <person name="Doyle J.J."/>
            <person name="Dudez A.M."/>
            <person name="Farmer A.D."/>
            <person name="Fouteau S."/>
            <person name="Franken C."/>
            <person name="Gibelin C."/>
            <person name="Gish J."/>
            <person name="Goldstein S."/>
            <person name="Gonzalez A.J."/>
            <person name="Green P.J."/>
            <person name="Hallab A."/>
            <person name="Hartog M."/>
            <person name="Hua A."/>
            <person name="Humphray S.J."/>
            <person name="Jeong D.H."/>
            <person name="Jing Y."/>
            <person name="Jocker A."/>
            <person name="Kenton S.M."/>
            <person name="Kim D.J."/>
            <person name="Klee K."/>
            <person name="Lai H."/>
            <person name="Lang C."/>
            <person name="Lin S."/>
            <person name="Macmil S.L."/>
            <person name="Magdelenat G."/>
            <person name="Matthews L."/>
            <person name="McCorrison J."/>
            <person name="Monaghan E.L."/>
            <person name="Mun J.H."/>
            <person name="Najar F.Z."/>
            <person name="Nicholson C."/>
            <person name="Noirot C."/>
            <person name="O'Bleness M."/>
            <person name="Paule C.R."/>
            <person name="Poulain J."/>
            <person name="Prion F."/>
            <person name="Qin B."/>
            <person name="Qu C."/>
            <person name="Retzel E.F."/>
            <person name="Riddle C."/>
            <person name="Sallet E."/>
            <person name="Samain S."/>
            <person name="Samson N."/>
            <person name="Sanders I."/>
            <person name="Saurat O."/>
            <person name="Scarpelli C."/>
            <person name="Schiex T."/>
            <person name="Segurens B."/>
            <person name="Severin A.J."/>
            <person name="Sherrier D.J."/>
            <person name="Shi R."/>
            <person name="Sims S."/>
            <person name="Singer S.R."/>
            <person name="Sinharoy S."/>
            <person name="Sterck L."/>
            <person name="Viollet A."/>
            <person name="Wang B.B."/>
            <person name="Wang K."/>
            <person name="Wang M."/>
            <person name="Wang X."/>
            <person name="Warfsmann J."/>
            <person name="Weissenbach J."/>
            <person name="White D.D."/>
            <person name="White J.D."/>
            <person name="Wiley G.B."/>
            <person name="Wincker P."/>
            <person name="Xing Y."/>
            <person name="Yang L."/>
            <person name="Yao Z."/>
            <person name="Ying F."/>
            <person name="Zhai J."/>
            <person name="Zhou L."/>
            <person name="Zuber A."/>
            <person name="Denarie J."/>
            <person name="Dixon R.A."/>
            <person name="May G.D."/>
            <person name="Schwartz D.C."/>
            <person name="Rogers J."/>
            <person name="Quetier F."/>
            <person name="Town C.D."/>
            <person name="Roe B.A."/>
        </authorList>
    </citation>
    <scope>NUCLEOTIDE SEQUENCE [LARGE SCALE GENOMIC DNA]</scope>
    <source>
        <strain evidence="5">A17</strain>
        <strain evidence="6 7">cv. Jemalong A17</strain>
    </source>
</reference>
<evidence type="ECO:0000256" key="4">
    <source>
        <dbReference type="SAM" id="SignalP"/>
    </source>
</evidence>
<keyword evidence="3" id="KW-1133">Transmembrane helix</keyword>
<protein>
    <submittedName>
        <fullName evidence="5">Transmembrane protein, putative</fullName>
    </submittedName>
</protein>
<dbReference type="GO" id="GO:0055028">
    <property type="term" value="C:cortical microtubule"/>
    <property type="evidence" value="ECO:0000318"/>
    <property type="project" value="GO_Central"/>
</dbReference>
<evidence type="ECO:0000256" key="3">
    <source>
        <dbReference type="SAM" id="Phobius"/>
    </source>
</evidence>
<dbReference type="EMBL" id="KL402895">
    <property type="protein sequence ID" value="KEH16484.1"/>
    <property type="molecule type" value="Genomic_DNA"/>
</dbReference>
<evidence type="ECO:0000313" key="6">
    <source>
        <dbReference type="EnsemblPlants" id="KEH16484"/>
    </source>
</evidence>
<dbReference type="GO" id="GO:0072699">
    <property type="term" value="P:protein localization to cortical microtubule cytoskeleton"/>
    <property type="evidence" value="ECO:0000318"/>
    <property type="project" value="GO_Central"/>
</dbReference>
<accession>A0A072TG04</accession>
<keyword evidence="1" id="KW-0175">Coiled coil</keyword>
<evidence type="ECO:0000256" key="1">
    <source>
        <dbReference type="SAM" id="Coils"/>
    </source>
</evidence>
<evidence type="ECO:0000313" key="7">
    <source>
        <dbReference type="Proteomes" id="UP000002051"/>
    </source>
</evidence>
<dbReference type="STRING" id="3880.A0A072TG04"/>
<feature type="transmembrane region" description="Helical" evidence="3">
    <location>
        <begin position="544"/>
        <end position="562"/>
    </location>
</feature>
<feature type="coiled-coil region" evidence="1">
    <location>
        <begin position="78"/>
        <end position="146"/>
    </location>
</feature>
<sequence>MIIRLSFIVVASIAALNISASKRNHLVKSQASKRSDNSHSEHEFEEMENSIAYASDVIQNEEKKKIKIEMPQIESCENMEYITEKELLQNLIKNYKQREISLERKLIELNRLKEEKFVISELKMQLEKKRAKLKSLEETIASFRFESKIIKEKIEEDIMCKMQLEIANKIINEMESKKDMIGSHVKDQMLMLQQQVDEFEKYNVATATVNKEHEHVEDRELEVLEMKRRNKELELEKREVGTKLATALARNKSEETKVIQIQEEINDLQHVHEQLSEQVEILQRNRFDLVQELVYQRWLFICLRYEVNNHNKKQIRKATRQDCTKILGKELLHDNKAHSFASDSEHDTVSSNATFDDFDEIETTTLESSSSSQSNSSSNSSLLNKLKRWKKSKYYNEKSSQKGGNRPSRPGLIRRFSMSMVESNLSKPKNSCAGGDSPFMNLEKPPTRLKRVSFSDSVKKSTYHVMQEEVEDVTDENETNSDLNSTITCLELKEHKEEEQYDDEMSNSYENVVCNHEKVDSSAENEGSNIKDQIGCSDDRIKSLLVQLLVYFFLLLVLLAYFRIN</sequence>
<feature type="region of interest" description="Disordered" evidence="2">
    <location>
        <begin position="364"/>
        <end position="383"/>
    </location>
</feature>
<feature type="chain" id="PRO_5014498659" evidence="4">
    <location>
        <begin position="22"/>
        <end position="565"/>
    </location>
</feature>
<feature type="region of interest" description="Disordered" evidence="2">
    <location>
        <begin position="425"/>
        <end position="444"/>
    </location>
</feature>
<dbReference type="HOGENOM" id="CLU_482676_0_0_1"/>
<evidence type="ECO:0000256" key="2">
    <source>
        <dbReference type="SAM" id="MobiDB-lite"/>
    </source>
</evidence>
<dbReference type="KEGG" id="mtr:25480537"/>
<dbReference type="AlphaFoldDB" id="A0A072TG04"/>
<reference evidence="5 7" key="2">
    <citation type="journal article" date="2014" name="BMC Genomics">
        <title>An improved genome release (version Mt4.0) for the model legume Medicago truncatula.</title>
        <authorList>
            <person name="Tang H."/>
            <person name="Krishnakumar V."/>
            <person name="Bidwell S."/>
            <person name="Rosen B."/>
            <person name="Chan A."/>
            <person name="Zhou S."/>
            <person name="Gentzbittel L."/>
            <person name="Childs K.L."/>
            <person name="Yandell M."/>
            <person name="Gundlach H."/>
            <person name="Mayer K.F."/>
            <person name="Schwartz D.C."/>
            <person name="Town C.D."/>
        </authorList>
    </citation>
    <scope>GENOME REANNOTATION</scope>
    <source>
        <strain evidence="5">A17</strain>
        <strain evidence="6 7">cv. Jemalong A17</strain>
    </source>
</reference>
<organism evidence="5 7">
    <name type="scientific">Medicago truncatula</name>
    <name type="common">Barrel medic</name>
    <name type="synonym">Medicago tribuloides</name>
    <dbReference type="NCBI Taxonomy" id="3880"/>
    <lineage>
        <taxon>Eukaryota</taxon>
        <taxon>Viridiplantae</taxon>
        <taxon>Streptophyta</taxon>
        <taxon>Embryophyta</taxon>
        <taxon>Tracheophyta</taxon>
        <taxon>Spermatophyta</taxon>
        <taxon>Magnoliopsida</taxon>
        <taxon>eudicotyledons</taxon>
        <taxon>Gunneridae</taxon>
        <taxon>Pentapetalae</taxon>
        <taxon>rosids</taxon>
        <taxon>fabids</taxon>
        <taxon>Fabales</taxon>
        <taxon>Fabaceae</taxon>
        <taxon>Papilionoideae</taxon>
        <taxon>50 kb inversion clade</taxon>
        <taxon>NPAAA clade</taxon>
        <taxon>Hologalegina</taxon>
        <taxon>IRL clade</taxon>
        <taxon>Trifolieae</taxon>
        <taxon>Medicago</taxon>
    </lineage>
</organism>
<feature type="coiled-coil region" evidence="1">
    <location>
        <begin position="216"/>
        <end position="292"/>
    </location>
</feature>
<proteinExistence type="predicted"/>
<evidence type="ECO:0000313" key="5">
    <source>
        <dbReference type="EMBL" id="KEH16484.1"/>
    </source>
</evidence>
<feature type="signal peptide" evidence="4">
    <location>
        <begin position="1"/>
        <end position="21"/>
    </location>
</feature>
<keyword evidence="3" id="KW-0472">Membrane</keyword>
<keyword evidence="4" id="KW-0732">Signal</keyword>
<gene>
    <name evidence="6" type="primary">25480537</name>
    <name evidence="5" type="ORF">MTR_0170s0030</name>
</gene>